<dbReference type="EMBL" id="CABDUW010000022">
    <property type="protein sequence ID" value="VTJ52800.1"/>
    <property type="molecule type" value="Genomic_DNA"/>
</dbReference>
<reference evidence="1" key="2">
    <citation type="submission" date="2020-08" db="EMBL/GenBank/DDBJ databases">
        <authorList>
            <person name="Shumante A."/>
            <person name="Zimin A.V."/>
            <person name="Puiu D."/>
            <person name="Salzberg S.L."/>
        </authorList>
    </citation>
    <scope>NUCLEOTIDE SEQUENCE</scope>
    <source>
        <strain evidence="1">WC2-LM</strain>
        <tissue evidence="1">Liver</tissue>
    </source>
</reference>
<reference evidence="2 3" key="1">
    <citation type="submission" date="2019-04" db="EMBL/GenBank/DDBJ databases">
        <authorList>
            <person name="Alioto T."/>
            <person name="Alioto T."/>
        </authorList>
    </citation>
    <scope>NUCLEOTIDE SEQUENCE [LARGE SCALE GENOMIC DNA]</scope>
</reference>
<proteinExistence type="predicted"/>
<gene>
    <name evidence="1" type="ORF">GHT09_012940</name>
    <name evidence="2" type="ORF">MONAX_5E042949</name>
</gene>
<sequence length="130" mass="14304">MEYCSQARPEKGLSLTGLATPGAPRRKWREGAAGLGVSGDVGRQPRLAGGQERVCLTPGKKLCPQIREHFRLHMSFLHQAQMGECKPTKENSVMVKTQRARGALLHLLPPCLWPPFAMSSDQGILCLTRN</sequence>
<dbReference type="EMBL" id="WJEC01008432">
    <property type="protein sequence ID" value="KAF7462233.1"/>
    <property type="molecule type" value="Genomic_DNA"/>
</dbReference>
<dbReference type="AlphaFoldDB" id="A0A5E4A6G9"/>
<organism evidence="2 3">
    <name type="scientific">Marmota monax</name>
    <name type="common">Woodchuck</name>
    <dbReference type="NCBI Taxonomy" id="9995"/>
    <lineage>
        <taxon>Eukaryota</taxon>
        <taxon>Metazoa</taxon>
        <taxon>Chordata</taxon>
        <taxon>Craniata</taxon>
        <taxon>Vertebrata</taxon>
        <taxon>Euteleostomi</taxon>
        <taxon>Mammalia</taxon>
        <taxon>Eutheria</taxon>
        <taxon>Euarchontoglires</taxon>
        <taxon>Glires</taxon>
        <taxon>Rodentia</taxon>
        <taxon>Sciuromorpha</taxon>
        <taxon>Sciuridae</taxon>
        <taxon>Xerinae</taxon>
        <taxon>Marmotini</taxon>
        <taxon>Marmota</taxon>
    </lineage>
</organism>
<dbReference type="Proteomes" id="UP000662637">
    <property type="component" value="Unassembled WGS sequence"/>
</dbReference>
<dbReference type="Proteomes" id="UP000335636">
    <property type="component" value="Unassembled WGS sequence"/>
</dbReference>
<name>A0A5E4A6G9_MARMO</name>
<protein>
    <submittedName>
        <fullName evidence="2">Uncharacterized protein</fullName>
    </submittedName>
</protein>
<evidence type="ECO:0000313" key="1">
    <source>
        <dbReference type="EMBL" id="KAF7462233.1"/>
    </source>
</evidence>
<evidence type="ECO:0000313" key="2">
    <source>
        <dbReference type="EMBL" id="VTJ52800.1"/>
    </source>
</evidence>
<accession>A0A5E4A6G9</accession>
<evidence type="ECO:0000313" key="3">
    <source>
        <dbReference type="Proteomes" id="UP000335636"/>
    </source>
</evidence>
<keyword evidence="3" id="KW-1185">Reference proteome</keyword>